<sequence length="38" mass="4241">MGYKRFIAVCDISCCWYGTGLENSEEGLEVLRLAGARE</sequence>
<accession>A0A0F9BFN1</accession>
<dbReference type="AlphaFoldDB" id="A0A0F9BFN1"/>
<dbReference type="EMBL" id="LAZR01038000">
    <property type="protein sequence ID" value="KKL20694.1"/>
    <property type="molecule type" value="Genomic_DNA"/>
</dbReference>
<gene>
    <name evidence="1" type="ORF">LCGC14_2452890</name>
</gene>
<comment type="caution">
    <text evidence="1">The sequence shown here is derived from an EMBL/GenBank/DDBJ whole genome shotgun (WGS) entry which is preliminary data.</text>
</comment>
<proteinExistence type="predicted"/>
<name>A0A0F9BFN1_9ZZZZ</name>
<protein>
    <submittedName>
        <fullName evidence="1">Uncharacterized protein</fullName>
    </submittedName>
</protein>
<evidence type="ECO:0000313" key="1">
    <source>
        <dbReference type="EMBL" id="KKL20694.1"/>
    </source>
</evidence>
<feature type="non-terminal residue" evidence="1">
    <location>
        <position position="38"/>
    </location>
</feature>
<organism evidence="1">
    <name type="scientific">marine sediment metagenome</name>
    <dbReference type="NCBI Taxonomy" id="412755"/>
    <lineage>
        <taxon>unclassified sequences</taxon>
        <taxon>metagenomes</taxon>
        <taxon>ecological metagenomes</taxon>
    </lineage>
</organism>
<reference evidence="1" key="1">
    <citation type="journal article" date="2015" name="Nature">
        <title>Complex archaea that bridge the gap between prokaryotes and eukaryotes.</title>
        <authorList>
            <person name="Spang A."/>
            <person name="Saw J.H."/>
            <person name="Jorgensen S.L."/>
            <person name="Zaremba-Niedzwiedzka K."/>
            <person name="Martijn J."/>
            <person name="Lind A.E."/>
            <person name="van Eijk R."/>
            <person name="Schleper C."/>
            <person name="Guy L."/>
            <person name="Ettema T.J."/>
        </authorList>
    </citation>
    <scope>NUCLEOTIDE SEQUENCE</scope>
</reference>